<proteinExistence type="predicted"/>
<evidence type="ECO:0000256" key="14">
    <source>
        <dbReference type="SAM" id="Phobius"/>
    </source>
</evidence>
<dbReference type="InterPro" id="IPR036259">
    <property type="entry name" value="MFS_trans_sf"/>
</dbReference>
<evidence type="ECO:0000256" key="12">
    <source>
        <dbReference type="ARBA" id="ARBA00044710"/>
    </source>
</evidence>
<comment type="subcellular location">
    <subcellularLocation>
        <location evidence="1">Membrane</location>
        <topology evidence="1">Multi-pass membrane protein</topology>
    </subcellularLocation>
</comment>
<evidence type="ECO:0000256" key="7">
    <source>
        <dbReference type="ARBA" id="ARBA00044637"/>
    </source>
</evidence>
<dbReference type="InterPro" id="IPR003663">
    <property type="entry name" value="Sugar/inositol_transpt"/>
</dbReference>
<dbReference type="PANTHER" id="PTHR23503:SF8">
    <property type="entry name" value="FACILITATED GLUCOSE TRANSPORTER PROTEIN 1"/>
    <property type="match status" value="1"/>
</dbReference>
<organism evidence="16">
    <name type="scientific">Proboscia inermis</name>
    <dbReference type="NCBI Taxonomy" id="420281"/>
    <lineage>
        <taxon>Eukaryota</taxon>
        <taxon>Sar</taxon>
        <taxon>Stramenopiles</taxon>
        <taxon>Ochrophyta</taxon>
        <taxon>Bacillariophyta</taxon>
        <taxon>Coscinodiscophyceae</taxon>
        <taxon>Rhizosoleniophycidae</taxon>
        <taxon>Rhizosoleniales</taxon>
        <taxon>Rhizosoleniaceae</taxon>
        <taxon>Proboscia</taxon>
    </lineage>
</organism>
<feature type="transmembrane region" description="Helical" evidence="14">
    <location>
        <begin position="6"/>
        <end position="35"/>
    </location>
</feature>
<comment type="catalytic activity">
    <reaction evidence="7">
        <text>D-galactose(in) = D-galactose(out)</text>
        <dbReference type="Rhea" id="RHEA:34915"/>
        <dbReference type="ChEBI" id="CHEBI:4139"/>
    </reaction>
    <physiologicalReaction direction="right-to-left" evidence="7">
        <dbReference type="Rhea" id="RHEA:34917"/>
    </physiologicalReaction>
</comment>
<protein>
    <recommendedName>
        <fullName evidence="13">Hexose transporter 1</fullName>
    </recommendedName>
</protein>
<dbReference type="Pfam" id="PF00083">
    <property type="entry name" value="Sugar_tr"/>
    <property type="match status" value="1"/>
</dbReference>
<comment type="catalytic activity">
    <reaction evidence="11">
        <text>D-glucosamine(out) = D-glucosamine(in)</text>
        <dbReference type="Rhea" id="RHEA:78423"/>
        <dbReference type="ChEBI" id="CHEBI:58723"/>
    </reaction>
    <physiologicalReaction direction="left-to-right" evidence="11">
        <dbReference type="Rhea" id="RHEA:78424"/>
    </physiologicalReaction>
</comment>
<keyword evidence="5 14" id="KW-1133">Transmembrane helix</keyword>
<dbReference type="PRINTS" id="PR00171">
    <property type="entry name" value="SUGRTRNSPORT"/>
</dbReference>
<sequence length="164" mass="18774">MSLMGYFSNIVSLLAVNVYVFFFEIGLGPIPWLIVAEMFDARYVSTAMSAASQLNWACNFFIGLMFPFINEYLHNYSFVPFAVVLLATFVFAFFLLPETQGSTPDELLQGLIRKHSATVYHDFNIEEQYVNPLDVEWKVAMEQLKKDEEKDMANGAFDYGFDPI</sequence>
<evidence type="ECO:0000256" key="1">
    <source>
        <dbReference type="ARBA" id="ARBA00004141"/>
    </source>
</evidence>
<dbReference type="SUPFAM" id="SSF103473">
    <property type="entry name" value="MFS general substrate transporter"/>
    <property type="match status" value="1"/>
</dbReference>
<comment type="catalytic activity">
    <reaction evidence="12">
        <text>D-fructose(out) = D-fructose(in)</text>
        <dbReference type="Rhea" id="RHEA:60372"/>
        <dbReference type="ChEBI" id="CHEBI:37721"/>
    </reaction>
    <physiologicalReaction direction="left-to-right" evidence="12">
        <dbReference type="Rhea" id="RHEA:60373"/>
    </physiologicalReaction>
</comment>
<name>A0A7S0CAK9_9STRA</name>
<dbReference type="GO" id="GO:0016020">
    <property type="term" value="C:membrane"/>
    <property type="evidence" value="ECO:0007669"/>
    <property type="project" value="UniProtKB-SubCell"/>
</dbReference>
<evidence type="ECO:0000256" key="10">
    <source>
        <dbReference type="ARBA" id="ARBA00044662"/>
    </source>
</evidence>
<feature type="transmembrane region" description="Helical" evidence="14">
    <location>
        <begin position="47"/>
        <end position="69"/>
    </location>
</feature>
<keyword evidence="3" id="KW-0813">Transport</keyword>
<accession>A0A7S0CAK9</accession>
<evidence type="ECO:0000313" key="16">
    <source>
        <dbReference type="EMBL" id="CAD8417976.1"/>
    </source>
</evidence>
<comment type="catalytic activity">
    <reaction evidence="8">
        <text>D-glucose(out) = D-glucose(in)</text>
        <dbReference type="Rhea" id="RHEA:60376"/>
        <dbReference type="ChEBI" id="CHEBI:4167"/>
    </reaction>
    <physiologicalReaction direction="left-to-right" evidence="8">
        <dbReference type="Rhea" id="RHEA:60377"/>
    </physiologicalReaction>
</comment>
<evidence type="ECO:0000259" key="15">
    <source>
        <dbReference type="PROSITE" id="PS50850"/>
    </source>
</evidence>
<feature type="transmembrane region" description="Helical" evidence="14">
    <location>
        <begin position="75"/>
        <end position="96"/>
    </location>
</feature>
<comment type="subunit">
    <text evidence="2">Homodimer.</text>
</comment>
<keyword evidence="6 14" id="KW-0472">Membrane</keyword>
<evidence type="ECO:0000256" key="4">
    <source>
        <dbReference type="ARBA" id="ARBA00022692"/>
    </source>
</evidence>
<evidence type="ECO:0000256" key="6">
    <source>
        <dbReference type="ARBA" id="ARBA00023136"/>
    </source>
</evidence>
<dbReference type="InterPro" id="IPR020846">
    <property type="entry name" value="MFS_dom"/>
</dbReference>
<evidence type="ECO:0000256" key="2">
    <source>
        <dbReference type="ARBA" id="ARBA00011738"/>
    </source>
</evidence>
<reference evidence="16" key="1">
    <citation type="submission" date="2021-01" db="EMBL/GenBank/DDBJ databases">
        <authorList>
            <person name="Corre E."/>
            <person name="Pelletier E."/>
            <person name="Niang G."/>
            <person name="Scheremetjew M."/>
            <person name="Finn R."/>
            <person name="Kale V."/>
            <person name="Holt S."/>
            <person name="Cochrane G."/>
            <person name="Meng A."/>
            <person name="Brown T."/>
            <person name="Cohen L."/>
        </authorList>
    </citation>
    <scope>NUCLEOTIDE SEQUENCE</scope>
    <source>
        <strain evidence="16">CCAP1064/1</strain>
    </source>
</reference>
<gene>
    <name evidence="16" type="ORF">PINE0816_LOCUS14111</name>
</gene>
<dbReference type="GO" id="GO:0015149">
    <property type="term" value="F:hexose transmembrane transporter activity"/>
    <property type="evidence" value="ECO:0007669"/>
    <property type="project" value="TreeGrafter"/>
</dbReference>
<evidence type="ECO:0000256" key="8">
    <source>
        <dbReference type="ARBA" id="ARBA00044648"/>
    </source>
</evidence>
<evidence type="ECO:0000256" key="11">
    <source>
        <dbReference type="ARBA" id="ARBA00044668"/>
    </source>
</evidence>
<dbReference type="PROSITE" id="PS50850">
    <property type="entry name" value="MFS"/>
    <property type="match status" value="1"/>
</dbReference>
<dbReference type="InterPro" id="IPR005828">
    <property type="entry name" value="MFS_sugar_transport-like"/>
</dbReference>
<evidence type="ECO:0000256" key="5">
    <source>
        <dbReference type="ARBA" id="ARBA00022989"/>
    </source>
</evidence>
<evidence type="ECO:0000256" key="3">
    <source>
        <dbReference type="ARBA" id="ARBA00022448"/>
    </source>
</evidence>
<keyword evidence="4 14" id="KW-0812">Transmembrane</keyword>
<evidence type="ECO:0000256" key="9">
    <source>
        <dbReference type="ARBA" id="ARBA00044656"/>
    </source>
</evidence>
<dbReference type="InterPro" id="IPR045263">
    <property type="entry name" value="GLUT"/>
</dbReference>
<feature type="domain" description="Major facilitator superfamily (MFS) profile" evidence="15">
    <location>
        <begin position="1"/>
        <end position="100"/>
    </location>
</feature>
<comment type="catalytic activity">
    <reaction evidence="10">
        <text>D-mannose(out) = D-mannose(in)</text>
        <dbReference type="Rhea" id="RHEA:78391"/>
        <dbReference type="ChEBI" id="CHEBI:4208"/>
    </reaction>
    <physiologicalReaction direction="left-to-right" evidence="10">
        <dbReference type="Rhea" id="RHEA:78392"/>
    </physiologicalReaction>
</comment>
<evidence type="ECO:0000256" key="13">
    <source>
        <dbReference type="ARBA" id="ARBA00044780"/>
    </source>
</evidence>
<dbReference type="PANTHER" id="PTHR23503">
    <property type="entry name" value="SOLUTE CARRIER FAMILY 2"/>
    <property type="match status" value="1"/>
</dbReference>
<dbReference type="EMBL" id="HBEL01030288">
    <property type="protein sequence ID" value="CAD8417976.1"/>
    <property type="molecule type" value="Transcribed_RNA"/>
</dbReference>
<comment type="catalytic activity">
    <reaction evidence="9">
        <text>D-xylose(out) = D-xylose(in)</text>
        <dbReference type="Rhea" id="RHEA:78427"/>
        <dbReference type="ChEBI" id="CHEBI:53455"/>
    </reaction>
    <physiologicalReaction direction="left-to-right" evidence="9">
        <dbReference type="Rhea" id="RHEA:78428"/>
    </physiologicalReaction>
</comment>
<dbReference type="AlphaFoldDB" id="A0A7S0CAK9"/>
<dbReference type="Gene3D" id="1.20.1250.20">
    <property type="entry name" value="MFS general substrate transporter like domains"/>
    <property type="match status" value="1"/>
</dbReference>